<evidence type="ECO:0000313" key="2">
    <source>
        <dbReference type="Proteomes" id="UP000646426"/>
    </source>
</evidence>
<organism evidence="1 2">
    <name type="scientific">Cognatilysobacter bugurensis</name>
    <dbReference type="NCBI Taxonomy" id="543356"/>
    <lineage>
        <taxon>Bacteria</taxon>
        <taxon>Pseudomonadati</taxon>
        <taxon>Pseudomonadota</taxon>
        <taxon>Gammaproteobacteria</taxon>
        <taxon>Lysobacterales</taxon>
        <taxon>Lysobacteraceae</taxon>
        <taxon>Cognatilysobacter</taxon>
    </lineage>
</organism>
<evidence type="ECO:0008006" key="3">
    <source>
        <dbReference type="Google" id="ProtNLM"/>
    </source>
</evidence>
<comment type="caution">
    <text evidence="1">The sequence shown here is derived from an EMBL/GenBank/DDBJ whole genome shotgun (WGS) entry which is preliminary data.</text>
</comment>
<dbReference type="Proteomes" id="UP000646426">
    <property type="component" value="Unassembled WGS sequence"/>
</dbReference>
<dbReference type="EMBL" id="BMYD01000002">
    <property type="protein sequence ID" value="GHA80337.1"/>
    <property type="molecule type" value="Genomic_DNA"/>
</dbReference>
<evidence type="ECO:0000313" key="1">
    <source>
        <dbReference type="EMBL" id="GHA80337.1"/>
    </source>
</evidence>
<reference evidence="1" key="1">
    <citation type="journal article" date="2014" name="Int. J. Syst. Evol. Microbiol.">
        <title>Complete genome sequence of Corynebacterium casei LMG S-19264T (=DSM 44701T), isolated from a smear-ripened cheese.</title>
        <authorList>
            <consortium name="US DOE Joint Genome Institute (JGI-PGF)"/>
            <person name="Walter F."/>
            <person name="Albersmeier A."/>
            <person name="Kalinowski J."/>
            <person name="Ruckert C."/>
        </authorList>
    </citation>
    <scope>NUCLEOTIDE SEQUENCE</scope>
    <source>
        <strain evidence="1">KCTC 23077</strain>
    </source>
</reference>
<dbReference type="RefSeq" id="WP_189455498.1">
    <property type="nucleotide sequence ID" value="NZ_BMYD01000002.1"/>
</dbReference>
<sequence length="76" mass="8427">MVLEKQDWIGGDLDDNGLLSSVEFNSGGDAWKQNGDAFFEWNSNRDGMLSDTELGEGAFVMLLDEKEFDSGANWFG</sequence>
<proteinExistence type="predicted"/>
<accession>A0A918T0E6</accession>
<name>A0A918T0E6_9GAMM</name>
<keyword evidence="2" id="KW-1185">Reference proteome</keyword>
<protein>
    <recommendedName>
        <fullName evidence="3">EF-hand domain-containing protein</fullName>
    </recommendedName>
</protein>
<dbReference type="AlphaFoldDB" id="A0A918T0E6"/>
<reference evidence="1" key="2">
    <citation type="submission" date="2020-09" db="EMBL/GenBank/DDBJ databases">
        <authorList>
            <person name="Sun Q."/>
            <person name="Kim S."/>
        </authorList>
    </citation>
    <scope>NUCLEOTIDE SEQUENCE</scope>
    <source>
        <strain evidence="1">KCTC 23077</strain>
    </source>
</reference>
<gene>
    <name evidence="1" type="ORF">GCM10007067_17590</name>
</gene>